<dbReference type="PROSITE" id="PS00198">
    <property type="entry name" value="4FE4S_FER_1"/>
    <property type="match status" value="1"/>
</dbReference>
<dbReference type="GO" id="GO:0016020">
    <property type="term" value="C:membrane"/>
    <property type="evidence" value="ECO:0007669"/>
    <property type="project" value="TreeGrafter"/>
</dbReference>
<dbReference type="SUPFAM" id="SSF53706">
    <property type="entry name" value="Formate dehydrogenase/DMSO reductase, domains 1-3"/>
    <property type="match status" value="1"/>
</dbReference>
<evidence type="ECO:0000256" key="4">
    <source>
        <dbReference type="ARBA" id="ARBA00022737"/>
    </source>
</evidence>
<evidence type="ECO:0000259" key="10">
    <source>
        <dbReference type="PROSITE" id="PS51669"/>
    </source>
</evidence>
<dbReference type="CDD" id="cd02753">
    <property type="entry name" value="MopB_Formate-Dh-H"/>
    <property type="match status" value="1"/>
</dbReference>
<dbReference type="InterPro" id="IPR009010">
    <property type="entry name" value="Asp_de-COase-like_dom_sf"/>
</dbReference>
<keyword evidence="4" id="KW-0677">Repeat</keyword>
<dbReference type="Pfam" id="PF12838">
    <property type="entry name" value="Fer4_7"/>
    <property type="match status" value="1"/>
</dbReference>
<evidence type="ECO:0000256" key="6">
    <source>
        <dbReference type="ARBA" id="ARBA00023004"/>
    </source>
</evidence>
<dbReference type="InterPro" id="IPR006657">
    <property type="entry name" value="MoPterin_dinucl-bd_dom"/>
</dbReference>
<dbReference type="SUPFAM" id="SSF50692">
    <property type="entry name" value="ADC-like"/>
    <property type="match status" value="1"/>
</dbReference>
<comment type="caution">
    <text evidence="11">The sequence shown here is derived from an EMBL/GenBank/DDBJ whole genome shotgun (WGS) entry which is preliminary data.</text>
</comment>
<feature type="domain" description="2Fe-2S ferredoxin-type" evidence="8">
    <location>
        <begin position="6"/>
        <end position="83"/>
    </location>
</feature>
<dbReference type="InterPro" id="IPR006963">
    <property type="entry name" value="Mopterin_OxRdtase_4Fe-4S_dom"/>
</dbReference>
<feature type="domain" description="4Fe-4S ferredoxin-type" evidence="9">
    <location>
        <begin position="616"/>
        <end position="645"/>
    </location>
</feature>
<evidence type="ECO:0000256" key="7">
    <source>
        <dbReference type="ARBA" id="ARBA00023014"/>
    </source>
</evidence>
<evidence type="ECO:0000259" key="8">
    <source>
        <dbReference type="PROSITE" id="PS51085"/>
    </source>
</evidence>
<dbReference type="Gene3D" id="3.50.50.60">
    <property type="entry name" value="FAD/NAD(P)-binding domain"/>
    <property type="match status" value="2"/>
</dbReference>
<dbReference type="InterPro" id="IPR009051">
    <property type="entry name" value="Helical_ferredxn"/>
</dbReference>
<dbReference type="SUPFAM" id="SSF46548">
    <property type="entry name" value="alpha-helical ferredoxin"/>
    <property type="match status" value="1"/>
</dbReference>
<dbReference type="RefSeq" id="WP_083186752.1">
    <property type="nucleotide sequence ID" value="NZ_MAGO01000011.1"/>
</dbReference>
<evidence type="ECO:0000313" key="11">
    <source>
        <dbReference type="EMBL" id="OCC14494.1"/>
    </source>
</evidence>
<feature type="domain" description="4Fe-4S Mo/W bis-MGD-type" evidence="10">
    <location>
        <begin position="691"/>
        <end position="747"/>
    </location>
</feature>
<dbReference type="CDD" id="cd00207">
    <property type="entry name" value="fer2"/>
    <property type="match status" value="1"/>
</dbReference>
<dbReference type="Gene3D" id="2.20.25.90">
    <property type="entry name" value="ADC-like domains"/>
    <property type="match status" value="1"/>
</dbReference>
<dbReference type="Gene3D" id="1.10.1060.10">
    <property type="entry name" value="Alpha-helical ferredoxin"/>
    <property type="match status" value="1"/>
</dbReference>
<dbReference type="PRINTS" id="PR00419">
    <property type="entry name" value="ADXRDTASE"/>
</dbReference>
<dbReference type="Gene3D" id="3.40.50.740">
    <property type="match status" value="1"/>
</dbReference>
<evidence type="ECO:0000256" key="1">
    <source>
        <dbReference type="ARBA" id="ARBA00007023"/>
    </source>
</evidence>
<feature type="domain" description="4Fe-4S ferredoxin-type" evidence="9">
    <location>
        <begin position="654"/>
        <end position="682"/>
    </location>
</feature>
<evidence type="ECO:0000259" key="9">
    <source>
        <dbReference type="PROSITE" id="PS51379"/>
    </source>
</evidence>
<dbReference type="PANTHER" id="PTHR43105:SF14">
    <property type="entry name" value="FORMATE DEHYDROGENASE H"/>
    <property type="match status" value="1"/>
</dbReference>
<proteinExistence type="inferred from homology"/>
<dbReference type="Pfam" id="PF13510">
    <property type="entry name" value="Fer2_4"/>
    <property type="match status" value="1"/>
</dbReference>
<dbReference type="NCBIfam" id="TIGR01591">
    <property type="entry name" value="Fdh-alpha"/>
    <property type="match status" value="1"/>
</dbReference>
<dbReference type="PROSITE" id="PS51379">
    <property type="entry name" value="4FE4S_FER_2"/>
    <property type="match status" value="2"/>
</dbReference>
<dbReference type="GO" id="GO:0008863">
    <property type="term" value="F:formate dehydrogenase (NAD+) activity"/>
    <property type="evidence" value="ECO:0007669"/>
    <property type="project" value="InterPro"/>
</dbReference>
<evidence type="ECO:0000313" key="12">
    <source>
        <dbReference type="Proteomes" id="UP000093080"/>
    </source>
</evidence>
<dbReference type="SUPFAM" id="SSF51971">
    <property type="entry name" value="Nucleotide-binding domain"/>
    <property type="match status" value="1"/>
</dbReference>
<dbReference type="InterPro" id="IPR006478">
    <property type="entry name" value="Formate_DH_asu"/>
</dbReference>
<keyword evidence="5" id="KW-0560">Oxidoreductase</keyword>
<dbReference type="PATRIC" id="fig|1156395.6.peg.2059"/>
<dbReference type="InterPro" id="IPR017896">
    <property type="entry name" value="4Fe4S_Fe-S-bd"/>
</dbReference>
<dbReference type="Pfam" id="PF00384">
    <property type="entry name" value="Molybdopterin"/>
    <property type="match status" value="1"/>
</dbReference>
<evidence type="ECO:0000256" key="5">
    <source>
        <dbReference type="ARBA" id="ARBA00023002"/>
    </source>
</evidence>
<dbReference type="PANTHER" id="PTHR43105">
    <property type="entry name" value="RESPIRATORY NITRATE REDUCTASE"/>
    <property type="match status" value="1"/>
</dbReference>
<dbReference type="Gene3D" id="3.30.70.20">
    <property type="match status" value="1"/>
</dbReference>
<dbReference type="GO" id="GO:0015942">
    <property type="term" value="P:formate metabolic process"/>
    <property type="evidence" value="ECO:0007669"/>
    <property type="project" value="InterPro"/>
</dbReference>
<dbReference type="Pfam" id="PF01568">
    <property type="entry name" value="Molydop_binding"/>
    <property type="match status" value="1"/>
</dbReference>
<dbReference type="GO" id="GO:0022904">
    <property type="term" value="P:respiratory electron transport chain"/>
    <property type="evidence" value="ECO:0007669"/>
    <property type="project" value="TreeGrafter"/>
</dbReference>
<dbReference type="OrthoDB" id="9757870at2"/>
<dbReference type="GO" id="GO:0003954">
    <property type="term" value="F:NADH dehydrogenase activity"/>
    <property type="evidence" value="ECO:0007669"/>
    <property type="project" value="TreeGrafter"/>
</dbReference>
<dbReference type="PROSITE" id="PS51669">
    <property type="entry name" value="4FE4S_MOW_BIS_MGD"/>
    <property type="match status" value="1"/>
</dbReference>
<dbReference type="SUPFAM" id="SSF54862">
    <property type="entry name" value="4Fe-4S ferredoxins"/>
    <property type="match status" value="1"/>
</dbReference>
<dbReference type="InterPro" id="IPR017900">
    <property type="entry name" value="4Fe4S_Fe_S_CS"/>
</dbReference>
<dbReference type="InterPro" id="IPR023753">
    <property type="entry name" value="FAD/NAD-binding_dom"/>
</dbReference>
<sequence>MNVTDKVINLLIDGREVTARQGMSVLEAARDAGIEIPHLCHLPGKDDSKRPCLLCLVEIDGEYVRACRTEATDGMVVVTKDPKILEQRRRNLEKLISHHYGDCKAPCNLTCPGGINVQGYINLIARGEYEAALRLIKEKNPLPLSVGRVCPRFCETRCRRVLLDEPISINHLKRFVADYVQAKGGLKERPGESTGKRAAIIGGGPAGLSCAYFLRKLGHDVTIFEAEKELGGLLRYGIPNYKLPTKVVEQEVQNILDLGVHVKVGRRWGDDFTLSDLKDQGFDSIFIAVGLSKQRSLSIKGGEFAVDGLELLKKINLGRQISLGSKVLVIGGGDVAVDAARSARRLGVRDVTVVYERSRVEMPAQQRDVEEAEKEGVQLFLMATPLSIERMDNGKVKVIMARTVLGEPDERGRRFPVPMPGSRLVWEGDAVISALGQEGDDTISTFGDLEAKLKLSPKKTIKSNPSTMATNIPGIFAGGDCASGPRTVIQAVAAGRRAAEAMHEYMVGEKTGISEPRFNFTKGKRFEDVDMHNYDGFTVSLAQSMPERPPERRICDFFEVELGLTEEMARREAARCLQCGCLGLSKCTFRTLCADHDLGVKKALKRLHYPLDKTHPAILIDPNKCVLCHRCEQTCESDALRLDYIEEDGCVRDKSIVINSNCVSCGACVDTCPTGALTKKDLGVPLLPGEADVTKSVCTYCGTGCKIEIHSKCGVIVEIKSDPRDAPNYGDLCVKGRFGFDFYRHPDRLTRPMIRESREDKFRKVSWEEAIDFAAKRLMEIRQKYGPNAIGVVSSSRCENEVNYLAQKFARAVIGTNNIDNCARVCHAPSVTGLRIALGSGAATNSLRDIMEAEVLIVCGSNTSEAHPVVGMMIRRAVANGTRLIVIDPRRTDLVSIADYWLRLRPGTNVSLFNSMLHVIFDEHLEDSEFIAERTEGFEKVRQHVKMFPPEMTDAITGVSAELLREATRCYAGTRKGMILYGLGVTEHRDGTNSVMGLANLALATGNVGRPGAGILPLRGQNNVQGACDMGALPMVYPGYQDVDDVQTREKFAKEWGTSVPEGPGLTEHEMYQAAREGMFKALYCIGDDPMHTQANISAVRTALASMELVIVQDIFPTETMKMAHVVFPAACFYEKDGTFTNAERRIQRIRKAVEPPGEALPDWKIVCLLAQKMGYSMSYTDPAEIMEEIAKVTPVMAGVHYWRLEGDGLVWPCPHDTHPGTPLLHSNAFTRGKGLFSVLFHSGSMEQPDSEYPLVLITGRRLPHYNNGSMTRRSRVLNTISPEEYVEIHPEDARRFGIMDGAMTWVESRRGKVAVRARLTAKSRPGTVFMAFHFQDVLTNLLTSPAYDEISLTPEYKACAVKIYMAETDKT</sequence>
<dbReference type="InterPro" id="IPR001041">
    <property type="entry name" value="2Fe-2S_ferredoxin-type"/>
</dbReference>
<keyword evidence="2" id="KW-0004">4Fe-4S</keyword>
<dbReference type="Gene3D" id="3.40.228.10">
    <property type="entry name" value="Dimethylsulfoxide Reductase, domain 2"/>
    <property type="match status" value="1"/>
</dbReference>
<dbReference type="SUPFAM" id="SSF54292">
    <property type="entry name" value="2Fe-2S ferredoxin-like"/>
    <property type="match status" value="1"/>
</dbReference>
<dbReference type="InterPro" id="IPR028261">
    <property type="entry name" value="DPD_II"/>
</dbReference>
<dbReference type="Gene3D" id="2.40.40.20">
    <property type="match status" value="1"/>
</dbReference>
<dbReference type="SMART" id="SM00926">
    <property type="entry name" value="Molybdop_Fe4S4"/>
    <property type="match status" value="1"/>
</dbReference>
<evidence type="ECO:0000256" key="2">
    <source>
        <dbReference type="ARBA" id="ARBA00022485"/>
    </source>
</evidence>
<gene>
    <name evidence="11" type="ORF">DBT_2035</name>
</gene>
<dbReference type="InterPro" id="IPR042204">
    <property type="entry name" value="2Fe-2S-bd_N"/>
</dbReference>
<keyword evidence="7" id="KW-0411">Iron-sulfur</keyword>
<keyword evidence="6" id="KW-0408">Iron</keyword>
<comment type="similarity">
    <text evidence="1">In the C-terminal section; belongs to the prokaryotic molybdopterin-containing oxidoreductase family.</text>
</comment>
<dbReference type="InterPro" id="IPR050123">
    <property type="entry name" value="Prok_molybdopt-oxidoreductase"/>
</dbReference>
<dbReference type="PROSITE" id="PS51085">
    <property type="entry name" value="2FE2S_FER_2"/>
    <property type="match status" value="1"/>
</dbReference>
<dbReference type="Gene3D" id="3.10.20.440">
    <property type="entry name" value="2Fe-2S iron-sulphur cluster binding domain, sarcosine oxidase, alpha subunit, N-terminal domain"/>
    <property type="match status" value="1"/>
</dbReference>
<name>A0A1B9F3T2_9BACT</name>
<evidence type="ECO:0000256" key="3">
    <source>
        <dbReference type="ARBA" id="ARBA00022723"/>
    </source>
</evidence>
<reference evidence="11 12" key="1">
    <citation type="submission" date="2016-06" db="EMBL/GenBank/DDBJ databases">
        <title>Respiratory ammonification of nitrate coupled to the oxidation of elemental sulfur in deep-sea autotrophic thermophilic bacteria.</title>
        <authorList>
            <person name="Slobodkina G.B."/>
            <person name="Mardanov A.V."/>
            <person name="Ravin N.V."/>
            <person name="Frolova A.A."/>
            <person name="Viryasiv M.B."/>
            <person name="Chernyh N.A."/>
            <person name="Bonch-Osmolovskaya E.A."/>
            <person name="Slobodkin A.I."/>
        </authorList>
    </citation>
    <scope>NUCLEOTIDE SEQUENCE [LARGE SCALE GENOMIC DNA]</scope>
    <source>
        <strain evidence="11 12">S69</strain>
    </source>
</reference>
<dbReference type="InterPro" id="IPR006656">
    <property type="entry name" value="Mopterin_OxRdtase"/>
</dbReference>
<dbReference type="GO" id="GO:0051539">
    <property type="term" value="F:4 iron, 4 sulfur cluster binding"/>
    <property type="evidence" value="ECO:0007669"/>
    <property type="project" value="UniProtKB-KW"/>
</dbReference>
<organism evidence="11 12">
    <name type="scientific">Dissulfuribacter thermophilus</name>
    <dbReference type="NCBI Taxonomy" id="1156395"/>
    <lineage>
        <taxon>Bacteria</taxon>
        <taxon>Pseudomonadati</taxon>
        <taxon>Thermodesulfobacteriota</taxon>
        <taxon>Dissulfuribacteria</taxon>
        <taxon>Dissulfuribacterales</taxon>
        <taxon>Dissulfuribacteraceae</taxon>
        <taxon>Dissulfuribacter</taxon>
    </lineage>
</organism>
<dbReference type="Pfam" id="PF14691">
    <property type="entry name" value="Fer4_20"/>
    <property type="match status" value="1"/>
</dbReference>
<dbReference type="InterPro" id="IPR036188">
    <property type="entry name" value="FAD/NAD-bd_sf"/>
</dbReference>
<dbReference type="CDD" id="cd02790">
    <property type="entry name" value="MopB_CT_Formate-Dh_H"/>
    <property type="match status" value="1"/>
</dbReference>
<dbReference type="InterPro" id="IPR041924">
    <property type="entry name" value="Formate_Dh-H_N"/>
</dbReference>
<dbReference type="Pfam" id="PF04879">
    <property type="entry name" value="Molybdop_Fe4S4"/>
    <property type="match status" value="1"/>
</dbReference>
<keyword evidence="12" id="KW-1185">Reference proteome</keyword>
<dbReference type="InterPro" id="IPR036010">
    <property type="entry name" value="2Fe-2S_ferredoxin-like_sf"/>
</dbReference>
<dbReference type="InterPro" id="IPR041925">
    <property type="entry name" value="CT_Formate-Dh_H"/>
</dbReference>
<dbReference type="STRING" id="1156395.DBT_2035"/>
<protein>
    <submittedName>
        <fullName evidence="11">Formate dehydrogenase</fullName>
    </submittedName>
</protein>
<dbReference type="Proteomes" id="UP000093080">
    <property type="component" value="Unassembled WGS sequence"/>
</dbReference>
<keyword evidence="3" id="KW-0479">Metal-binding</keyword>
<dbReference type="EMBL" id="MAGO01000011">
    <property type="protein sequence ID" value="OCC14494.1"/>
    <property type="molecule type" value="Genomic_DNA"/>
</dbReference>
<accession>A0A1B9F3T2</accession>
<dbReference type="GO" id="GO:0043546">
    <property type="term" value="F:molybdopterin cofactor binding"/>
    <property type="evidence" value="ECO:0007669"/>
    <property type="project" value="InterPro"/>
</dbReference>
<dbReference type="Pfam" id="PF07992">
    <property type="entry name" value="Pyr_redox_2"/>
    <property type="match status" value="1"/>
</dbReference>
<dbReference type="GO" id="GO:0046872">
    <property type="term" value="F:metal ion binding"/>
    <property type="evidence" value="ECO:0007669"/>
    <property type="project" value="UniProtKB-KW"/>
</dbReference>